<evidence type="ECO:0000256" key="3">
    <source>
        <dbReference type="ARBA" id="ARBA00022729"/>
    </source>
</evidence>
<keyword evidence="7" id="KW-0449">Lipoprotein</keyword>
<feature type="region of interest" description="Disordered" evidence="8">
    <location>
        <begin position="28"/>
        <end position="82"/>
    </location>
</feature>
<dbReference type="Gene3D" id="2.40.128.10">
    <property type="match status" value="1"/>
</dbReference>
<evidence type="ECO:0000256" key="7">
    <source>
        <dbReference type="ARBA" id="ARBA00023288"/>
    </source>
</evidence>
<dbReference type="PIRSF" id="PIRSF034005">
    <property type="entry name" value="OM_lipoprot_Omp19_bac"/>
    <property type="match status" value="1"/>
</dbReference>
<dbReference type="GO" id="GO:0030414">
    <property type="term" value="F:peptidase inhibitor activity"/>
    <property type="evidence" value="ECO:0007669"/>
    <property type="project" value="UniProtKB-KW"/>
</dbReference>
<feature type="compositionally biased region" description="Polar residues" evidence="8">
    <location>
        <begin position="28"/>
        <end position="49"/>
    </location>
</feature>
<dbReference type="InterPro" id="IPR021140">
    <property type="entry name" value="Inh/Omp19"/>
</dbReference>
<comment type="subcellular location">
    <subcellularLocation>
        <location evidence="1">Cell outer membrane</location>
        <topology evidence="1">Lipid-anchor</topology>
    </subcellularLocation>
</comment>
<keyword evidence="11" id="KW-0481">Metalloenzyme inhibitor</keyword>
<evidence type="ECO:0000313" key="12">
    <source>
        <dbReference type="Proteomes" id="UP001556196"/>
    </source>
</evidence>
<evidence type="ECO:0000256" key="1">
    <source>
        <dbReference type="ARBA" id="ARBA00004459"/>
    </source>
</evidence>
<feature type="chain" id="PRO_5047340616" evidence="9">
    <location>
        <begin position="28"/>
        <end position="175"/>
    </location>
</feature>
<dbReference type="Proteomes" id="UP001556196">
    <property type="component" value="Unassembled WGS sequence"/>
</dbReference>
<protein>
    <submittedName>
        <fullName evidence="11">AprI/Inh family metalloprotease inhibitor</fullName>
    </submittedName>
</protein>
<evidence type="ECO:0000256" key="8">
    <source>
        <dbReference type="SAM" id="MobiDB-lite"/>
    </source>
</evidence>
<dbReference type="InterPro" id="IPR016085">
    <property type="entry name" value="Protease_inh_B-barrel_dom"/>
</dbReference>
<evidence type="ECO:0000259" key="10">
    <source>
        <dbReference type="Pfam" id="PF02974"/>
    </source>
</evidence>
<proteinExistence type="inferred from homology"/>
<keyword evidence="3 9" id="KW-0732">Signal</keyword>
<dbReference type="SUPFAM" id="SSF50882">
    <property type="entry name" value="beta-Barrel protease inhibitors"/>
    <property type="match status" value="1"/>
</dbReference>
<evidence type="ECO:0000256" key="5">
    <source>
        <dbReference type="ARBA" id="ARBA00023139"/>
    </source>
</evidence>
<reference evidence="11 12" key="1">
    <citation type="submission" date="2024-06" db="EMBL/GenBank/DDBJ databases">
        <authorList>
            <person name="Tuo L."/>
        </authorList>
    </citation>
    <scope>NUCLEOTIDE SEQUENCE [LARGE SCALE GENOMIC DNA]</scope>
    <source>
        <strain evidence="11 12">ZMM04-5</strain>
    </source>
</reference>
<dbReference type="Pfam" id="PF02974">
    <property type="entry name" value="Inh"/>
    <property type="match status" value="1"/>
</dbReference>
<keyword evidence="11" id="KW-0483">Metalloprotease inhibitor</keyword>
<evidence type="ECO:0000256" key="9">
    <source>
        <dbReference type="SAM" id="SignalP"/>
    </source>
</evidence>
<keyword evidence="6" id="KW-0998">Cell outer membrane</keyword>
<evidence type="ECO:0000256" key="2">
    <source>
        <dbReference type="ARBA" id="ARBA00007138"/>
    </source>
</evidence>
<evidence type="ECO:0000256" key="4">
    <source>
        <dbReference type="ARBA" id="ARBA00023136"/>
    </source>
</evidence>
<comment type="similarity">
    <text evidence="2">Belongs to the rhizobiaceae omp19 lipoprotein family.</text>
</comment>
<organism evidence="11 12">
    <name type="scientific">Mesorhizobium marinum</name>
    <dbReference type="NCBI Taxonomy" id="3228790"/>
    <lineage>
        <taxon>Bacteria</taxon>
        <taxon>Pseudomonadati</taxon>
        <taxon>Pseudomonadota</taxon>
        <taxon>Alphaproteobacteria</taxon>
        <taxon>Hyphomicrobiales</taxon>
        <taxon>Phyllobacteriaceae</taxon>
        <taxon>Mesorhizobium</taxon>
    </lineage>
</organism>
<sequence length="175" mass="17356">MALSKTGLVVVSLAALFAAGCSSTRFSSMNQQPEPLQAAPSGSVTSSTALPPPVSPGTADPSSFPEAPGASTQVAAAPAEGAPDITTGNVVGAWNASVAGQSCQLITSLTKLGSNNRAASRACAAPVNGVKAWNVAGKQLSLYDESGSVVATLYSSGPEKFDGQTSTGMPISLSR</sequence>
<accession>A0ABV3QY12</accession>
<keyword evidence="4" id="KW-0472">Membrane</keyword>
<name>A0ABV3QY12_9HYPH</name>
<keyword evidence="11" id="KW-0646">Protease inhibitor</keyword>
<gene>
    <name evidence="11" type="ORF">ABUE31_08230</name>
</gene>
<feature type="domain" description="Alkaline proteinase inhibitor/ Outer membrane lipoprotein Omp19" evidence="10">
    <location>
        <begin position="85"/>
        <end position="175"/>
    </location>
</feature>
<dbReference type="PROSITE" id="PS51257">
    <property type="entry name" value="PROKAR_LIPOPROTEIN"/>
    <property type="match status" value="1"/>
</dbReference>
<dbReference type="RefSeq" id="WP_367723045.1">
    <property type="nucleotide sequence ID" value="NZ_JBFOCH010000014.1"/>
</dbReference>
<feature type="signal peptide" evidence="9">
    <location>
        <begin position="1"/>
        <end position="27"/>
    </location>
</feature>
<dbReference type="EMBL" id="JBFOCI010000002">
    <property type="protein sequence ID" value="MEW9805966.1"/>
    <property type="molecule type" value="Genomic_DNA"/>
</dbReference>
<keyword evidence="5" id="KW-0564">Palmitate</keyword>
<dbReference type="InterPro" id="IPR010571">
    <property type="entry name" value="OM_lipoprot_Omp19_bac"/>
</dbReference>
<evidence type="ECO:0000256" key="6">
    <source>
        <dbReference type="ARBA" id="ARBA00023237"/>
    </source>
</evidence>
<evidence type="ECO:0000313" key="11">
    <source>
        <dbReference type="EMBL" id="MEW9805966.1"/>
    </source>
</evidence>
<keyword evidence="12" id="KW-1185">Reference proteome</keyword>
<comment type="caution">
    <text evidence="11">The sequence shown here is derived from an EMBL/GenBank/DDBJ whole genome shotgun (WGS) entry which is preliminary data.</text>
</comment>